<sequence length="183" mass="19634">MEPTTTHHLPRRLATETGNAPQDPNPPGQATANQITANLTQSNRHTAGAGPRSRSSHRAPPQLSWAPRQRRDPSPSAGDRSLRRPMQCSTAHLSLSRLTTPSCSSPVAPFPSCLGVRGWTVTTGLARPGSPLRLSPQWGWWKPEMNSGGNAADACSARSPSHRASGQYARRRLLYSLFAGGAD</sequence>
<feature type="compositionally biased region" description="Polar residues" evidence="1">
    <location>
        <begin position="16"/>
        <end position="45"/>
    </location>
</feature>
<accession>A0A6G1C5K3</accession>
<dbReference type="EMBL" id="SPHZ02000010">
    <property type="protein sequence ID" value="KAF0895460.1"/>
    <property type="molecule type" value="Genomic_DNA"/>
</dbReference>
<gene>
    <name evidence="2" type="ORF">E2562_012464</name>
</gene>
<evidence type="ECO:0000313" key="3">
    <source>
        <dbReference type="Proteomes" id="UP000479710"/>
    </source>
</evidence>
<feature type="region of interest" description="Disordered" evidence="1">
    <location>
        <begin position="1"/>
        <end position="85"/>
    </location>
</feature>
<protein>
    <submittedName>
        <fullName evidence="2">Uncharacterized protein</fullName>
    </submittedName>
</protein>
<dbReference type="AlphaFoldDB" id="A0A6G1C5K3"/>
<evidence type="ECO:0000256" key="1">
    <source>
        <dbReference type="SAM" id="MobiDB-lite"/>
    </source>
</evidence>
<name>A0A6G1C5K3_9ORYZ</name>
<organism evidence="2 3">
    <name type="scientific">Oryza meyeriana var. granulata</name>
    <dbReference type="NCBI Taxonomy" id="110450"/>
    <lineage>
        <taxon>Eukaryota</taxon>
        <taxon>Viridiplantae</taxon>
        <taxon>Streptophyta</taxon>
        <taxon>Embryophyta</taxon>
        <taxon>Tracheophyta</taxon>
        <taxon>Spermatophyta</taxon>
        <taxon>Magnoliopsida</taxon>
        <taxon>Liliopsida</taxon>
        <taxon>Poales</taxon>
        <taxon>Poaceae</taxon>
        <taxon>BOP clade</taxon>
        <taxon>Oryzoideae</taxon>
        <taxon>Oryzeae</taxon>
        <taxon>Oryzinae</taxon>
        <taxon>Oryza</taxon>
        <taxon>Oryza meyeriana</taxon>
    </lineage>
</organism>
<dbReference type="Proteomes" id="UP000479710">
    <property type="component" value="Unassembled WGS sequence"/>
</dbReference>
<keyword evidence="3" id="KW-1185">Reference proteome</keyword>
<comment type="caution">
    <text evidence="2">The sequence shown here is derived from an EMBL/GenBank/DDBJ whole genome shotgun (WGS) entry which is preliminary data.</text>
</comment>
<evidence type="ECO:0000313" key="2">
    <source>
        <dbReference type="EMBL" id="KAF0895460.1"/>
    </source>
</evidence>
<proteinExistence type="predicted"/>
<reference evidence="2 3" key="1">
    <citation type="submission" date="2019-11" db="EMBL/GenBank/DDBJ databases">
        <title>Whole genome sequence of Oryza granulata.</title>
        <authorList>
            <person name="Li W."/>
        </authorList>
    </citation>
    <scope>NUCLEOTIDE SEQUENCE [LARGE SCALE GENOMIC DNA]</scope>
    <source>
        <strain evidence="3">cv. Menghai</strain>
        <tissue evidence="2">Leaf</tissue>
    </source>
</reference>